<dbReference type="AlphaFoldDB" id="A0A271VLT6"/>
<organism evidence="1 2">
    <name type="scientific">Vibrio metoecus</name>
    <dbReference type="NCBI Taxonomy" id="1481663"/>
    <lineage>
        <taxon>Bacteria</taxon>
        <taxon>Pseudomonadati</taxon>
        <taxon>Pseudomonadota</taxon>
        <taxon>Gammaproteobacteria</taxon>
        <taxon>Vibrionales</taxon>
        <taxon>Vibrionaceae</taxon>
        <taxon>Vibrio</taxon>
    </lineage>
</organism>
<name>A0A271VLT6_VIBMT</name>
<sequence>MIQLNHIGEALVCELINNSDEVRSFLKEVLALSFDEFIAVPEIRLDPCSDLIFDGVHKVDICILDVHSKTCFPIEAKLGLDRLAQKTFDDRFLHPCKTSHSGSRVSGSMISVIERQLPEQCDGHDLSVTYEGHRYLLTKEWALISRKQVHSKWEVNGFPSVSSKCCHLVFEDVARKYGNSNDFNMLVSKLLNVDFYRKWVESA</sequence>
<dbReference type="EMBL" id="NMSH01000060">
    <property type="protein sequence ID" value="PAR19132.1"/>
    <property type="molecule type" value="Genomic_DNA"/>
</dbReference>
<dbReference type="RefSeq" id="WP_055045036.1">
    <property type="nucleotide sequence ID" value="NZ_LBGR01000034.1"/>
</dbReference>
<comment type="caution">
    <text evidence="1">The sequence shown here is derived from an EMBL/GenBank/DDBJ whole genome shotgun (WGS) entry which is preliminary data.</text>
</comment>
<dbReference type="Proteomes" id="UP000216173">
    <property type="component" value="Unassembled WGS sequence"/>
</dbReference>
<gene>
    <name evidence="1" type="ORF">CGU03_17570</name>
</gene>
<accession>A0A271VLT6</accession>
<evidence type="ECO:0000313" key="2">
    <source>
        <dbReference type="Proteomes" id="UP000216173"/>
    </source>
</evidence>
<evidence type="ECO:0000313" key="1">
    <source>
        <dbReference type="EMBL" id="PAR19132.1"/>
    </source>
</evidence>
<reference evidence="2" key="1">
    <citation type="submission" date="2017-07" db="EMBL/GenBank/DDBJ databases">
        <authorList>
            <person name="Boucher Y."/>
            <person name="Orata F.D."/>
        </authorList>
    </citation>
    <scope>NUCLEOTIDE SEQUENCE [LARGE SCALE GENOMIC DNA]</scope>
    <source>
        <strain evidence="2">OYP9E10</strain>
    </source>
</reference>
<proteinExistence type="predicted"/>
<protein>
    <submittedName>
        <fullName evidence="1">Uncharacterized protein</fullName>
    </submittedName>
</protein>